<organism evidence="7 8">
    <name type="scientific">Musa troglodytarum</name>
    <name type="common">fe'i banana</name>
    <dbReference type="NCBI Taxonomy" id="320322"/>
    <lineage>
        <taxon>Eukaryota</taxon>
        <taxon>Viridiplantae</taxon>
        <taxon>Streptophyta</taxon>
        <taxon>Embryophyta</taxon>
        <taxon>Tracheophyta</taxon>
        <taxon>Spermatophyta</taxon>
        <taxon>Magnoliopsida</taxon>
        <taxon>Liliopsida</taxon>
        <taxon>Zingiberales</taxon>
        <taxon>Musaceae</taxon>
        <taxon>Musa</taxon>
    </lineage>
</organism>
<dbReference type="AlphaFoldDB" id="A0A9E7F4C7"/>
<dbReference type="CDD" id="cd00684">
    <property type="entry name" value="Terpene_cyclase_plant_C1"/>
    <property type="match status" value="1"/>
</dbReference>
<keyword evidence="2" id="KW-0479">Metal-binding</keyword>
<dbReference type="Pfam" id="PF03936">
    <property type="entry name" value="Terpene_synth_C"/>
    <property type="match status" value="1"/>
</dbReference>
<evidence type="ECO:0000313" key="7">
    <source>
        <dbReference type="EMBL" id="URD89244.1"/>
    </source>
</evidence>
<dbReference type="EMBL" id="CP097504">
    <property type="protein sequence ID" value="URD89244.1"/>
    <property type="molecule type" value="Genomic_DNA"/>
</dbReference>
<dbReference type="Proteomes" id="UP001055439">
    <property type="component" value="Chromosome 2"/>
</dbReference>
<name>A0A9E7F4C7_9LILI</name>
<dbReference type="SFLD" id="SFLDS00005">
    <property type="entry name" value="Isoprenoid_Synthase_Type_I"/>
    <property type="match status" value="1"/>
</dbReference>
<dbReference type="InterPro" id="IPR008930">
    <property type="entry name" value="Terpenoid_cyclase/PrenylTrfase"/>
</dbReference>
<dbReference type="PANTHER" id="PTHR31225">
    <property type="entry name" value="OS04G0344100 PROTEIN-RELATED"/>
    <property type="match status" value="1"/>
</dbReference>
<dbReference type="InterPro" id="IPR050148">
    <property type="entry name" value="Terpene_synthase-like"/>
</dbReference>
<dbReference type="GO" id="GO:0009507">
    <property type="term" value="C:chloroplast"/>
    <property type="evidence" value="ECO:0007669"/>
    <property type="project" value="UniProtKB-ARBA"/>
</dbReference>
<dbReference type="FunFam" id="1.10.600.10:FF:000007">
    <property type="entry name" value="Isoprene synthase, chloroplastic"/>
    <property type="match status" value="1"/>
</dbReference>
<evidence type="ECO:0000256" key="1">
    <source>
        <dbReference type="ARBA" id="ARBA00001946"/>
    </source>
</evidence>
<feature type="domain" description="Terpene synthase N-terminal" evidence="5">
    <location>
        <begin position="102"/>
        <end position="235"/>
    </location>
</feature>
<evidence type="ECO:0000256" key="3">
    <source>
        <dbReference type="ARBA" id="ARBA00022842"/>
    </source>
</evidence>
<keyword evidence="3" id="KW-0460">Magnesium</keyword>
<protein>
    <submittedName>
        <fullName evidence="7">Terpene synthase family, metal binding domain</fullName>
    </submittedName>
</protein>
<reference evidence="7" key="1">
    <citation type="submission" date="2022-05" db="EMBL/GenBank/DDBJ databases">
        <title>The Musa troglodytarum L. genome provides insights into the mechanism of non-climacteric behaviour and enrichment of carotenoids.</title>
        <authorList>
            <person name="Wang J."/>
        </authorList>
    </citation>
    <scope>NUCLEOTIDE SEQUENCE</scope>
    <source>
        <tissue evidence="7">Leaf</tissue>
    </source>
</reference>
<evidence type="ECO:0000313" key="8">
    <source>
        <dbReference type="Proteomes" id="UP001055439"/>
    </source>
</evidence>
<keyword evidence="8" id="KW-1185">Reference proteome</keyword>
<dbReference type="GO" id="GO:0000287">
    <property type="term" value="F:magnesium ion binding"/>
    <property type="evidence" value="ECO:0007669"/>
    <property type="project" value="InterPro"/>
</dbReference>
<dbReference type="InterPro" id="IPR036965">
    <property type="entry name" value="Terpene_synth_N_sf"/>
</dbReference>
<dbReference type="InterPro" id="IPR008949">
    <property type="entry name" value="Isoprenoid_synthase_dom_sf"/>
</dbReference>
<dbReference type="Gene3D" id="1.10.600.10">
    <property type="entry name" value="Farnesyl Diphosphate Synthase"/>
    <property type="match status" value="1"/>
</dbReference>
<comment type="cofactor">
    <cofactor evidence="1">
        <name>Mg(2+)</name>
        <dbReference type="ChEBI" id="CHEBI:18420"/>
    </cofactor>
</comment>
<sequence>MQCDSAHCGIIDLLISTMLGHTISLLQHKWCCSLETNHGSVAPISFTSKLQYPKQQQLLVPNNGGVMSTTSFGSTIQCPKQLLVPNDHEELLYLKHKKNLMEARGLFYEAKTQFDVMLAIDLLQKLDIDYHFTDEIDAAIESLYNKRSNILCGETNNFVEVTLLFRLLRQARYPISSDVFHRFSDDGGEFMPSLTENIDGMISLFEASNLNTGENILRKANIFATDYLKSSMAYMEPDSVKCIQQTLDHPYHMSLQRYKARQYLKHQRREEGWKRVIQELARTDFVLIQSLHRKELNEITCWWKNLGLAQELRFARDQSVKWYTWSMTILPNPKFSNYRIALTKVISFIYLLDDIYDVSGSLDELHLFTKAINEWEISAIDSLPFYMRICYMALYNTTNEITQMVFKEHGWNPLNSLTRSWIALCNAFMVEAKWFAHSHVPMADDYMRNGTSSCGVPVVLMHIFFLLGQGLTHDNVNLMESYPKLISSPAKILRLWDDLGSAKDEKQNGFDGSYLECFMKENPYCSGQGARDHVMLMISKAWEELNRECFFYSSSFSQDFVLACLNMARMVKVMYTYDDEQKLPLLEECINLLLLGKV</sequence>
<evidence type="ECO:0000259" key="6">
    <source>
        <dbReference type="Pfam" id="PF03936"/>
    </source>
</evidence>
<gene>
    <name evidence="7" type="ORF">MUK42_26842</name>
</gene>
<dbReference type="PANTHER" id="PTHR31225:SF0">
    <property type="entry name" value="S-(+)-LINALOOL SYNTHASE, CHLOROPLASTIC"/>
    <property type="match status" value="1"/>
</dbReference>
<dbReference type="GO" id="GO:0016102">
    <property type="term" value="P:diterpenoid biosynthetic process"/>
    <property type="evidence" value="ECO:0007669"/>
    <property type="project" value="InterPro"/>
</dbReference>
<dbReference type="InterPro" id="IPR044814">
    <property type="entry name" value="Terpene_cyclase_plant_C1"/>
</dbReference>
<dbReference type="InterPro" id="IPR005630">
    <property type="entry name" value="Terpene_synthase_metal-bd"/>
</dbReference>
<dbReference type="OrthoDB" id="672026at2759"/>
<feature type="domain" description="Terpene synthase metal-binding" evidence="6">
    <location>
        <begin position="304"/>
        <end position="544"/>
    </location>
</feature>
<dbReference type="InterPro" id="IPR034741">
    <property type="entry name" value="Terpene_cyclase-like_1_C"/>
</dbReference>
<dbReference type="SFLD" id="SFLDG01019">
    <property type="entry name" value="Terpene_Cyclase_Like_1_C_Termi"/>
    <property type="match status" value="1"/>
</dbReference>
<proteinExistence type="predicted"/>
<dbReference type="SUPFAM" id="SSF48576">
    <property type="entry name" value="Terpenoid synthases"/>
    <property type="match status" value="1"/>
</dbReference>
<dbReference type="GO" id="GO:0010333">
    <property type="term" value="F:terpene synthase activity"/>
    <property type="evidence" value="ECO:0007669"/>
    <property type="project" value="InterPro"/>
</dbReference>
<keyword evidence="4" id="KW-0456">Lyase</keyword>
<dbReference type="InterPro" id="IPR001906">
    <property type="entry name" value="Terpene_synth_N"/>
</dbReference>
<evidence type="ECO:0000259" key="5">
    <source>
        <dbReference type="Pfam" id="PF01397"/>
    </source>
</evidence>
<evidence type="ECO:0000256" key="4">
    <source>
        <dbReference type="ARBA" id="ARBA00023239"/>
    </source>
</evidence>
<accession>A0A9E7F4C7</accession>
<dbReference type="Pfam" id="PF01397">
    <property type="entry name" value="Terpene_synth"/>
    <property type="match status" value="1"/>
</dbReference>
<evidence type="ECO:0000256" key="2">
    <source>
        <dbReference type="ARBA" id="ARBA00022723"/>
    </source>
</evidence>
<dbReference type="SUPFAM" id="SSF48239">
    <property type="entry name" value="Terpenoid cyclases/Protein prenyltransferases"/>
    <property type="match status" value="1"/>
</dbReference>
<dbReference type="Gene3D" id="1.50.10.130">
    <property type="entry name" value="Terpene synthase, N-terminal domain"/>
    <property type="match status" value="1"/>
</dbReference>